<organism evidence="1 2">
    <name type="scientific">Phyllobacterium sophorae</name>
    <dbReference type="NCBI Taxonomy" id="1520277"/>
    <lineage>
        <taxon>Bacteria</taxon>
        <taxon>Pseudomonadati</taxon>
        <taxon>Pseudomonadota</taxon>
        <taxon>Alphaproteobacteria</taxon>
        <taxon>Hyphomicrobiales</taxon>
        <taxon>Phyllobacteriaceae</taxon>
        <taxon>Phyllobacterium</taxon>
    </lineage>
</organism>
<sequence>MSRTDLSAIYRDYIACLNKQDWPHLGRFVHDDAIHNGRQVGLSGYREMLEKDFSEVPDLYFNVQMLMLDPPYVATRLGFNCTPKGMFLDLPVNGKMISFAENVFYKFSNGKIAQVWSVIDKAAIEAQLPGLQKR</sequence>
<gene>
    <name evidence="1" type="ORF">CU103_08015</name>
</gene>
<evidence type="ECO:0000313" key="2">
    <source>
        <dbReference type="Proteomes" id="UP000241764"/>
    </source>
</evidence>
<evidence type="ECO:0000313" key="1">
    <source>
        <dbReference type="EMBL" id="PSH64983.1"/>
    </source>
</evidence>
<dbReference type="OrthoDB" id="9810441at2"/>
<name>A0A2P7BEU2_9HYPH</name>
<dbReference type="PANTHER" id="PTHR38436:SF1">
    <property type="entry name" value="ESTER CYCLASE"/>
    <property type="match status" value="1"/>
</dbReference>
<dbReference type="Proteomes" id="UP000241764">
    <property type="component" value="Unassembled WGS sequence"/>
</dbReference>
<dbReference type="Gene3D" id="3.10.450.50">
    <property type="match status" value="1"/>
</dbReference>
<dbReference type="InterPro" id="IPR009959">
    <property type="entry name" value="Cyclase_SnoaL-like"/>
</dbReference>
<accession>A0A2P7BEU2</accession>
<dbReference type="AlphaFoldDB" id="A0A2P7BEU2"/>
<comment type="caution">
    <text evidence="1">The sequence shown here is derived from an EMBL/GenBank/DDBJ whole genome shotgun (WGS) entry which is preliminary data.</text>
</comment>
<dbReference type="Pfam" id="PF07366">
    <property type="entry name" value="SnoaL"/>
    <property type="match status" value="1"/>
</dbReference>
<dbReference type="GO" id="GO:0030638">
    <property type="term" value="P:polyketide metabolic process"/>
    <property type="evidence" value="ECO:0007669"/>
    <property type="project" value="InterPro"/>
</dbReference>
<dbReference type="InterPro" id="IPR032710">
    <property type="entry name" value="NTF2-like_dom_sf"/>
</dbReference>
<dbReference type="SUPFAM" id="SSF54427">
    <property type="entry name" value="NTF2-like"/>
    <property type="match status" value="1"/>
</dbReference>
<dbReference type="RefSeq" id="WP_106663397.1">
    <property type="nucleotide sequence ID" value="NZ_PGGM01000003.1"/>
</dbReference>
<keyword evidence="2" id="KW-1185">Reference proteome</keyword>
<dbReference type="PANTHER" id="PTHR38436">
    <property type="entry name" value="POLYKETIDE CYCLASE SNOAL-LIKE DOMAIN"/>
    <property type="match status" value="1"/>
</dbReference>
<reference evidence="2" key="1">
    <citation type="submission" date="2017-11" db="EMBL/GenBank/DDBJ databases">
        <authorList>
            <person name="Kuznetsova I."/>
            <person name="Sazanova A."/>
            <person name="Chirak E."/>
            <person name="Safronova V."/>
            <person name="Willems A."/>
        </authorList>
    </citation>
    <scope>NUCLEOTIDE SEQUENCE [LARGE SCALE GENOMIC DNA]</scope>
    <source>
        <strain evidence="2">CCBAU 03422</strain>
    </source>
</reference>
<dbReference type="EMBL" id="PGGM01000003">
    <property type="protein sequence ID" value="PSH64983.1"/>
    <property type="molecule type" value="Genomic_DNA"/>
</dbReference>
<protein>
    <submittedName>
        <fullName evidence="1">Ester cyclase</fullName>
    </submittedName>
</protein>
<proteinExistence type="predicted"/>